<evidence type="ECO:0000313" key="1">
    <source>
        <dbReference type="EMBL" id="KAK3723735.1"/>
    </source>
</evidence>
<dbReference type="Proteomes" id="UP001281147">
    <property type="component" value="Unassembled WGS sequence"/>
</dbReference>
<name>A0ACC3NVC0_9PEZI</name>
<dbReference type="EMBL" id="JAUTXU010000008">
    <property type="protein sequence ID" value="KAK3723735.1"/>
    <property type="molecule type" value="Genomic_DNA"/>
</dbReference>
<accession>A0ACC3NVC0</accession>
<sequence>MPTITDLAAELRNRIYELALPHGCTYRVNVLSPPLCQASSEIRKDSFPIWRHQNTYIWHLNQYGLQLTPKDYHFYVHYMNHLKVIIQLPNFLQIDIISFAGAIRDPNAIFMDITGGTYTFSRCHVEKQGNNFRLIDICLLPDVHSRVHHNHLVEFEFMGPLQVKLQRRLLPAVYEEVIECEET</sequence>
<proteinExistence type="predicted"/>
<keyword evidence="2" id="KW-1185">Reference proteome</keyword>
<reference evidence="1" key="1">
    <citation type="submission" date="2023-07" db="EMBL/GenBank/DDBJ databases">
        <title>Black Yeasts Isolated from many extreme environments.</title>
        <authorList>
            <person name="Coleine C."/>
            <person name="Stajich J.E."/>
            <person name="Selbmann L."/>
        </authorList>
    </citation>
    <scope>NUCLEOTIDE SEQUENCE</scope>
    <source>
        <strain evidence="1">CCFEE 5714</strain>
    </source>
</reference>
<organism evidence="1 2">
    <name type="scientific">Vermiconidia calcicola</name>
    <dbReference type="NCBI Taxonomy" id="1690605"/>
    <lineage>
        <taxon>Eukaryota</taxon>
        <taxon>Fungi</taxon>
        <taxon>Dikarya</taxon>
        <taxon>Ascomycota</taxon>
        <taxon>Pezizomycotina</taxon>
        <taxon>Dothideomycetes</taxon>
        <taxon>Dothideomycetidae</taxon>
        <taxon>Mycosphaerellales</taxon>
        <taxon>Extremaceae</taxon>
        <taxon>Vermiconidia</taxon>
    </lineage>
</organism>
<gene>
    <name evidence="1" type="ORF">LTR37_001616</name>
</gene>
<comment type="caution">
    <text evidence="1">The sequence shown here is derived from an EMBL/GenBank/DDBJ whole genome shotgun (WGS) entry which is preliminary data.</text>
</comment>
<evidence type="ECO:0000313" key="2">
    <source>
        <dbReference type="Proteomes" id="UP001281147"/>
    </source>
</evidence>
<protein>
    <submittedName>
        <fullName evidence="1">Uncharacterized protein</fullName>
    </submittedName>
</protein>